<dbReference type="OrthoDB" id="9808428at2"/>
<feature type="domain" description="Putative restriction endonuclease" evidence="1">
    <location>
        <begin position="22"/>
        <end position="171"/>
    </location>
</feature>
<dbReference type="InterPro" id="IPR008538">
    <property type="entry name" value="Uma2"/>
</dbReference>
<dbReference type="Pfam" id="PF05685">
    <property type="entry name" value="Uma2"/>
    <property type="match status" value="1"/>
</dbReference>
<dbReference type="InterPro" id="IPR012296">
    <property type="entry name" value="Nuclease_put_TT1808"/>
</dbReference>
<dbReference type="PANTHER" id="PTHR36558:SF1">
    <property type="entry name" value="RESTRICTION ENDONUCLEASE DOMAIN-CONTAINING PROTEIN-RELATED"/>
    <property type="match status" value="1"/>
</dbReference>
<dbReference type="SUPFAM" id="SSF52980">
    <property type="entry name" value="Restriction endonuclease-like"/>
    <property type="match status" value="1"/>
</dbReference>
<organism evidence="2 3">
    <name type="scientific">Gracilinema caldarium (strain ATCC 51460 / DSM 7334 / H1)</name>
    <name type="common">Treponema caldarium</name>
    <dbReference type="NCBI Taxonomy" id="744872"/>
    <lineage>
        <taxon>Bacteria</taxon>
        <taxon>Pseudomonadati</taxon>
        <taxon>Spirochaetota</taxon>
        <taxon>Spirochaetia</taxon>
        <taxon>Spirochaetales</taxon>
        <taxon>Breznakiellaceae</taxon>
        <taxon>Gracilinema</taxon>
    </lineage>
</organism>
<dbReference type="HOGENOM" id="CLU_076312_0_2_12"/>
<protein>
    <recommendedName>
        <fullName evidence="1">Putative restriction endonuclease domain-containing protein</fullName>
    </recommendedName>
</protein>
<sequence length="181" mass="20977">MGSEYIPGTNPVKGKPHYTYKDYKTWGEDVRCELWYGEPVMMSPAPRRRHQKLLLELALQIKNFLQGKPYQVYLAPLDVFLPEADESLDECDLVVQPDLMVVCDQHKLIDEGIRGAPDFIIEILSPSTAMRDQSDKKLIYEAKGVREYWVANPDTLEVFRYVLKDGRYGLARPALLTDWRR</sequence>
<dbReference type="CDD" id="cd06260">
    <property type="entry name" value="DUF820-like"/>
    <property type="match status" value="1"/>
</dbReference>
<dbReference type="InterPro" id="IPR011335">
    <property type="entry name" value="Restrct_endonuc-II-like"/>
</dbReference>
<dbReference type="RefSeq" id="WP_013968076.1">
    <property type="nucleotide sequence ID" value="NC_015732.1"/>
</dbReference>
<evidence type="ECO:0000313" key="3">
    <source>
        <dbReference type="Proteomes" id="UP000000503"/>
    </source>
</evidence>
<dbReference type="STRING" id="744872.Spica_0607"/>
<proteinExistence type="predicted"/>
<name>F8F1C0_GRAC1</name>
<dbReference type="Gene3D" id="3.90.1570.10">
    <property type="entry name" value="tt1808, chain A"/>
    <property type="match status" value="1"/>
</dbReference>
<dbReference type="AlphaFoldDB" id="F8F1C0"/>
<keyword evidence="3" id="KW-1185">Reference proteome</keyword>
<dbReference type="EMBL" id="CP002868">
    <property type="protein sequence ID" value="AEJ18764.1"/>
    <property type="molecule type" value="Genomic_DNA"/>
</dbReference>
<accession>F8F1C0</accession>
<dbReference type="KEGG" id="scd:Spica_0607"/>
<dbReference type="Proteomes" id="UP000000503">
    <property type="component" value="Chromosome"/>
</dbReference>
<gene>
    <name evidence="2" type="ordered locus">Spica_0607</name>
</gene>
<evidence type="ECO:0000313" key="2">
    <source>
        <dbReference type="EMBL" id="AEJ18764.1"/>
    </source>
</evidence>
<evidence type="ECO:0000259" key="1">
    <source>
        <dbReference type="Pfam" id="PF05685"/>
    </source>
</evidence>
<reference evidence="3" key="1">
    <citation type="journal article" date="2013" name="Stand. Genomic Sci.">
        <title>Genome sequence of the thermophilic fresh-water bacterium Spirochaeta caldaria type strain (H1(T)), reclassification of Spirochaeta caldaria, Spirochaeta stenostrepta, and Spirochaeta zuelzerae in the genus Treponema as Treponema caldaria comb. nov., Treponema stenostrepta comb. nov., and Treponema zuelzerae comb. nov., and emendation of the genus Treponema.</title>
        <authorList>
            <person name="Abt B."/>
            <person name="Goker M."/>
            <person name="Scheuner C."/>
            <person name="Han C."/>
            <person name="Lu M."/>
            <person name="Misra M."/>
            <person name="Lapidus A."/>
            <person name="Nolan M."/>
            <person name="Lucas S."/>
            <person name="Hammon N."/>
            <person name="Deshpande S."/>
            <person name="Cheng J.F."/>
            <person name="Tapia R."/>
            <person name="Goodwin L.A."/>
            <person name="Pitluck S."/>
            <person name="Liolios K."/>
            <person name="Pagani I."/>
            <person name="Ivanova N."/>
            <person name="Mavromatis K."/>
            <person name="Mikhailova N."/>
            <person name="Huntemann M."/>
            <person name="Pati A."/>
            <person name="Chen A."/>
            <person name="Palaniappan K."/>
            <person name="Land M."/>
            <person name="Hauser L."/>
            <person name="Jeffries C.D."/>
            <person name="Rohde M."/>
            <person name="Spring S."/>
            <person name="Gronow S."/>
            <person name="Detter J.C."/>
            <person name="Bristow J."/>
            <person name="Eisen J.A."/>
            <person name="Markowitz V."/>
            <person name="Hugenholtz P."/>
            <person name="Kyrpides N.C."/>
            <person name="Woyke T."/>
            <person name="Klenk H.P."/>
        </authorList>
    </citation>
    <scope>NUCLEOTIDE SEQUENCE</scope>
    <source>
        <strain evidence="3">ATCC 51460 / DSM 7334 / H1</strain>
    </source>
</reference>
<dbReference type="eggNOG" id="COG4636">
    <property type="taxonomic scope" value="Bacteria"/>
</dbReference>
<dbReference type="PANTHER" id="PTHR36558">
    <property type="entry name" value="GLR1098 PROTEIN"/>
    <property type="match status" value="1"/>
</dbReference>